<feature type="transmembrane region" description="Helical" evidence="5">
    <location>
        <begin position="289"/>
        <end position="308"/>
    </location>
</feature>
<feature type="transmembrane region" description="Helical" evidence="5">
    <location>
        <begin position="395"/>
        <end position="418"/>
    </location>
</feature>
<evidence type="ECO:0000256" key="4">
    <source>
        <dbReference type="ARBA" id="ARBA00023136"/>
    </source>
</evidence>
<evidence type="ECO:0000256" key="2">
    <source>
        <dbReference type="ARBA" id="ARBA00022692"/>
    </source>
</evidence>
<evidence type="ECO:0000256" key="5">
    <source>
        <dbReference type="SAM" id="Phobius"/>
    </source>
</evidence>
<comment type="subcellular location">
    <subcellularLocation>
        <location evidence="1">Membrane</location>
        <topology evidence="1">Multi-pass membrane protein</topology>
    </subcellularLocation>
</comment>
<feature type="transmembrane region" description="Helical" evidence="5">
    <location>
        <begin position="185"/>
        <end position="202"/>
    </location>
</feature>
<dbReference type="KEGG" id="foc:113217908"/>
<dbReference type="InterPro" id="IPR013057">
    <property type="entry name" value="AA_transpt_TM"/>
</dbReference>
<reference evidence="8" key="1">
    <citation type="journal article" date="2018" name="Proc. Natl. Acad. Sci. U.S.A.">
        <title>Phylogenomics and the evolution of hemipteroid insects.</title>
        <authorList>
            <person name="Johnson K.P."/>
            <person name="Dietrich C.H."/>
            <person name="Friedrich F."/>
            <person name="Beutel R.G."/>
            <person name="Wipfler B."/>
            <person name="Peters R.S."/>
            <person name="Allen J.M."/>
            <person name="Petersen M."/>
            <person name="Donath A."/>
            <person name="Walden K.K."/>
            <person name="Kozlov A.M."/>
            <person name="Podsiadlowski L."/>
            <person name="Mayer C."/>
            <person name="Meusemann K."/>
            <person name="Vasilikopoulos A."/>
            <person name="Waterhouse R.M."/>
            <person name="Cameron S.L."/>
            <person name="Weirauch C."/>
            <person name="Swanson D.R."/>
            <person name="Percy D.M."/>
            <person name="Hardy N.B."/>
            <person name="Terry I."/>
            <person name="Liu S."/>
            <person name="Zhou X."/>
            <person name="Misof B."/>
            <person name="Robertson H.M."/>
            <person name="Yoshizawa K."/>
        </authorList>
    </citation>
    <scope>NUCLEOTIDE SEQUENCE</scope>
    <source>
        <tissue evidence="8">Whole organism</tissue>
    </source>
</reference>
<keyword evidence="2 5" id="KW-0812">Transmembrane</keyword>
<keyword evidence="4 5" id="KW-0472">Membrane</keyword>
<feature type="transmembrane region" description="Helical" evidence="5">
    <location>
        <begin position="209"/>
        <end position="231"/>
    </location>
</feature>
<dbReference type="Proteomes" id="UP000504606">
    <property type="component" value="Unplaced"/>
</dbReference>
<evidence type="ECO:0000256" key="1">
    <source>
        <dbReference type="ARBA" id="ARBA00004141"/>
    </source>
</evidence>
<dbReference type="RefSeq" id="XP_052131002.1">
    <property type="nucleotide sequence ID" value="XM_052275042.1"/>
</dbReference>
<dbReference type="AlphaFoldDB" id="A0A9C6X8G8"/>
<dbReference type="OrthoDB" id="1684102at2759"/>
<feature type="transmembrane region" description="Helical" evidence="5">
    <location>
        <begin position="328"/>
        <end position="357"/>
    </location>
</feature>
<feature type="transmembrane region" description="Helical" evidence="5">
    <location>
        <begin position="55"/>
        <end position="77"/>
    </location>
</feature>
<accession>A0A9C6X8G8</accession>
<feature type="transmembrane region" description="Helical" evidence="5">
    <location>
        <begin position="369"/>
        <end position="389"/>
    </location>
</feature>
<feature type="transmembrane region" description="Helical" evidence="5">
    <location>
        <begin position="449"/>
        <end position="466"/>
    </location>
</feature>
<evidence type="ECO:0000259" key="6">
    <source>
        <dbReference type="Pfam" id="PF01490"/>
    </source>
</evidence>
<dbReference type="GO" id="GO:0005774">
    <property type="term" value="C:vacuolar membrane"/>
    <property type="evidence" value="ECO:0007669"/>
    <property type="project" value="TreeGrafter"/>
</dbReference>
<dbReference type="Pfam" id="PF01490">
    <property type="entry name" value="Aa_trans"/>
    <property type="match status" value="1"/>
</dbReference>
<dbReference type="PANTHER" id="PTHR22950:SF494">
    <property type="entry name" value="GH04538P"/>
    <property type="match status" value="1"/>
</dbReference>
<dbReference type="PANTHER" id="PTHR22950">
    <property type="entry name" value="AMINO ACID TRANSPORTER"/>
    <property type="match status" value="1"/>
</dbReference>
<feature type="domain" description="Amino acid transporter transmembrane" evidence="6">
    <location>
        <begin position="57"/>
        <end position="417"/>
    </location>
</feature>
<dbReference type="GO" id="GO:0015179">
    <property type="term" value="F:L-amino acid transmembrane transporter activity"/>
    <property type="evidence" value="ECO:0007669"/>
    <property type="project" value="TreeGrafter"/>
</dbReference>
<evidence type="ECO:0000313" key="8">
    <source>
        <dbReference type="RefSeq" id="XP_052131002.1"/>
    </source>
</evidence>
<keyword evidence="7" id="KW-1185">Reference proteome</keyword>
<feature type="transmembrane region" description="Helical" evidence="5">
    <location>
        <begin position="251"/>
        <end position="269"/>
    </location>
</feature>
<organism evidence="7 8">
    <name type="scientific">Frankliniella occidentalis</name>
    <name type="common">Western flower thrips</name>
    <name type="synonym">Euthrips occidentalis</name>
    <dbReference type="NCBI Taxonomy" id="133901"/>
    <lineage>
        <taxon>Eukaryota</taxon>
        <taxon>Metazoa</taxon>
        <taxon>Ecdysozoa</taxon>
        <taxon>Arthropoda</taxon>
        <taxon>Hexapoda</taxon>
        <taxon>Insecta</taxon>
        <taxon>Pterygota</taxon>
        <taxon>Neoptera</taxon>
        <taxon>Paraneoptera</taxon>
        <taxon>Thysanoptera</taxon>
        <taxon>Terebrantia</taxon>
        <taxon>Thripoidea</taxon>
        <taxon>Thripidae</taxon>
        <taxon>Frankliniella</taxon>
    </lineage>
</organism>
<protein>
    <submittedName>
        <fullName evidence="8">Proton-coupled amino acid transporter-like protein pathetic</fullName>
    </submittedName>
</protein>
<feature type="transmembrane region" description="Helical" evidence="5">
    <location>
        <begin position="145"/>
        <end position="165"/>
    </location>
</feature>
<reference evidence="8" key="2">
    <citation type="submission" date="2025-08" db="UniProtKB">
        <authorList>
            <consortium name="RefSeq"/>
        </authorList>
    </citation>
    <scope>IDENTIFICATION</scope>
    <source>
        <tissue evidence="8">Whole organism</tissue>
    </source>
</reference>
<feature type="transmembrane region" description="Helical" evidence="5">
    <location>
        <begin position="83"/>
        <end position="105"/>
    </location>
</feature>
<evidence type="ECO:0000313" key="7">
    <source>
        <dbReference type="Proteomes" id="UP000504606"/>
    </source>
</evidence>
<sequence length="478" mass="51862">MKKKVHDGKDGFEPSATLEIPPLQSSKINLVYPAPEDELYDPFSQRPQTLQYSDFGAWAHMVKGGMGTGIMAMPMAFKYGGFVLGLIGTPVVGLVAVHCVCLLVATAQHLYVRARVPSMTMPEVAYYSFKCGPSYLRRYAVYARIFVQLVLFLTYFFTIISYSIFIGAALQQLVEQWTGDSVLDGRVYIAILALPLIPLGQVRQMRQLVPCSVLANACIVVGFAITLYYLLDEQPGLSRVSMAPTLIGVPIFFSTAIYSMEGIGTVMPVENTMRNPGRLGGWNGIASRAMAFVVAIFTTIGALGYLKFGEAVLGSITLNLDSDLIPAQVVKALLAAAITLTHPLQFYVVFELVVPIIESRVSTPSLRNWAQIGMRMTLVTLSLLVAIAVPNLELVIALMGAVLFSSLGLLIPAGVHLVSELARWEDDKLEQPGRAVPARRVLTVAKDGLLLLLSLLTTCAGVYSALDNESKSESSSTQ</sequence>
<gene>
    <name evidence="8" type="primary">LOC113217908</name>
</gene>
<proteinExistence type="predicted"/>
<keyword evidence="3 5" id="KW-1133">Transmembrane helix</keyword>
<name>A0A9C6X8G8_FRAOC</name>
<dbReference type="GeneID" id="113217908"/>
<evidence type="ECO:0000256" key="3">
    <source>
        <dbReference type="ARBA" id="ARBA00022989"/>
    </source>
</evidence>